<dbReference type="InterPro" id="IPR006626">
    <property type="entry name" value="PbH1"/>
</dbReference>
<accession>A0ABT3P9Q8</accession>
<evidence type="ECO:0000313" key="2">
    <source>
        <dbReference type="Proteomes" id="UP001142810"/>
    </source>
</evidence>
<organism evidence="1 2">
    <name type="scientific">Alteromonas aquimaris</name>
    <dbReference type="NCBI Taxonomy" id="2998417"/>
    <lineage>
        <taxon>Bacteria</taxon>
        <taxon>Pseudomonadati</taxon>
        <taxon>Pseudomonadota</taxon>
        <taxon>Gammaproteobacteria</taxon>
        <taxon>Alteromonadales</taxon>
        <taxon>Alteromonadaceae</taxon>
        <taxon>Alteromonas/Salinimonas group</taxon>
        <taxon>Alteromonas</taxon>
    </lineage>
</organism>
<dbReference type="InterPro" id="IPR011050">
    <property type="entry name" value="Pectin_lyase_fold/virulence"/>
</dbReference>
<dbReference type="EMBL" id="JAPFRD010000011">
    <property type="protein sequence ID" value="MCW8109510.1"/>
    <property type="molecule type" value="Genomic_DNA"/>
</dbReference>
<reference evidence="1" key="1">
    <citation type="submission" date="2022-11" db="EMBL/GenBank/DDBJ databases">
        <title>Alteromonas sp. nov., isolated from sea water of the Qingdao.</title>
        <authorList>
            <person name="Wang Q."/>
        </authorList>
    </citation>
    <scope>NUCLEOTIDE SEQUENCE</scope>
    <source>
        <strain evidence="1">ASW11-7</strain>
    </source>
</reference>
<keyword evidence="2" id="KW-1185">Reference proteome</keyword>
<dbReference type="SUPFAM" id="SSF51126">
    <property type="entry name" value="Pectin lyase-like"/>
    <property type="match status" value="1"/>
</dbReference>
<dbReference type="Gene3D" id="2.160.20.10">
    <property type="entry name" value="Single-stranded right-handed beta-helix, Pectin lyase-like"/>
    <property type="match status" value="1"/>
</dbReference>
<proteinExistence type="predicted"/>
<name>A0ABT3P9Q8_9ALTE</name>
<dbReference type="SMART" id="SM00710">
    <property type="entry name" value="PbH1"/>
    <property type="match status" value="6"/>
</dbReference>
<sequence length="694" mass="77589">MRTHYFVTLLQRTFEILTFALWLSLAGCTKVESEDPPTASPILGQPGSAALTKIEEQNLSTVVEIAALVQRMADANKYRRQLKALPDSAFKPAAELLIELRQGAGLNYAVEKLIARSSENTKGYVKAALVLFPIERYDLYRYLKKLPDINLQSLDTWAKQTDLYVPQAVNHSVANDAQRTIDVVPLIESANISVFNQNKNVKATVEYRKTHGDECWHQARQLSWEPVQGILTGPIVFLQPQTSYEVKVTLTDTNQATEVMQTQFETRPNKPPIDPDKIYQLSDIYTGGTLDLEALGIEGTATGWAKIVGDPSIVIEARKGDKNSIFIGDNSYVYFENITVRGGRTHAVYAENAHHIWINQCDIAKWGRQPNIIKNGKAYELQDAQPINYDSALYFKQSGVITIENCYVHDPTPFANDWSDGHPNGANAFLAYANHPDPAFKGQIILRNNTFKASAEHRFNDVIEGRKNAESLGGFVRDSAIYNNTLAYANDDAIEIDGGQHNVLVYNNDISHTYSGISAAPVRVGPSFIFNNYIHNLGDQRGKQWAAIKVGGLISKPLGQVNLYHNLITVSRNGITASRFKDDETFWMHSQNNVIITHKNANKVGFNIYDPQGFSGNQSFNDYLFNLNAGKAKVKGSITQPYQFSEQLNRPRASDIYKSSSTTVTLPKCDRYEIDNFSQRRGAQFIHGIIPVKD</sequence>
<dbReference type="PROSITE" id="PS51257">
    <property type="entry name" value="PROKAR_LIPOPROTEIN"/>
    <property type="match status" value="1"/>
</dbReference>
<comment type="caution">
    <text evidence="1">The sequence shown here is derived from an EMBL/GenBank/DDBJ whole genome shotgun (WGS) entry which is preliminary data.</text>
</comment>
<dbReference type="Proteomes" id="UP001142810">
    <property type="component" value="Unassembled WGS sequence"/>
</dbReference>
<gene>
    <name evidence="1" type="ORF">OPS25_13450</name>
</gene>
<evidence type="ECO:0000313" key="1">
    <source>
        <dbReference type="EMBL" id="MCW8109510.1"/>
    </source>
</evidence>
<dbReference type="RefSeq" id="WP_265618295.1">
    <property type="nucleotide sequence ID" value="NZ_JAPFRD010000011.1"/>
</dbReference>
<dbReference type="InterPro" id="IPR012334">
    <property type="entry name" value="Pectin_lyas_fold"/>
</dbReference>
<protein>
    <submittedName>
        <fullName evidence="1">Right-handed parallel beta-helix repeat-containing protein</fullName>
    </submittedName>
</protein>